<keyword evidence="1" id="KW-0805">Transcription regulation</keyword>
<dbReference type="InterPro" id="IPR036390">
    <property type="entry name" value="WH_DNA-bd_sf"/>
</dbReference>
<proteinExistence type="predicted"/>
<evidence type="ECO:0000313" key="5">
    <source>
        <dbReference type="EMBL" id="NHZ61558.1"/>
    </source>
</evidence>
<accession>A0ABX0MM30</accession>
<gene>
    <name evidence="5" type="ORF">F1735_04465</name>
</gene>
<dbReference type="SUPFAM" id="SSF48008">
    <property type="entry name" value="GntR ligand-binding domain-like"/>
    <property type="match status" value="1"/>
</dbReference>
<dbReference type="SMART" id="SM00345">
    <property type="entry name" value="HTH_GNTR"/>
    <property type="match status" value="1"/>
</dbReference>
<name>A0ABX0MM30_9BURK</name>
<evidence type="ECO:0000256" key="3">
    <source>
        <dbReference type="ARBA" id="ARBA00023163"/>
    </source>
</evidence>
<dbReference type="Proteomes" id="UP000610594">
    <property type="component" value="Unassembled WGS sequence"/>
</dbReference>
<dbReference type="InterPro" id="IPR011711">
    <property type="entry name" value="GntR_C"/>
</dbReference>
<feature type="domain" description="HTH gntR-type" evidence="4">
    <location>
        <begin position="2"/>
        <end position="69"/>
    </location>
</feature>
<dbReference type="EMBL" id="WHJF01000007">
    <property type="protein sequence ID" value="NHZ61558.1"/>
    <property type="molecule type" value="Genomic_DNA"/>
</dbReference>
<dbReference type="Gene3D" id="1.20.120.530">
    <property type="entry name" value="GntR ligand-binding domain-like"/>
    <property type="match status" value="1"/>
</dbReference>
<protein>
    <submittedName>
        <fullName evidence="5">FCD domain-containing protein</fullName>
    </submittedName>
</protein>
<keyword evidence="3" id="KW-0804">Transcription</keyword>
<comment type="caution">
    <text evidence="5">The sequence shown here is derived from an EMBL/GenBank/DDBJ whole genome shotgun (WGS) entry which is preliminary data.</text>
</comment>
<dbReference type="SUPFAM" id="SSF46785">
    <property type="entry name" value="Winged helix' DNA-binding domain"/>
    <property type="match status" value="1"/>
</dbReference>
<organism evidence="5 6">
    <name type="scientific">Massilia genomosp. 1</name>
    <dbReference type="NCBI Taxonomy" id="2609280"/>
    <lineage>
        <taxon>Bacteria</taxon>
        <taxon>Pseudomonadati</taxon>
        <taxon>Pseudomonadota</taxon>
        <taxon>Betaproteobacteria</taxon>
        <taxon>Burkholderiales</taxon>
        <taxon>Oxalobacteraceae</taxon>
        <taxon>Telluria group</taxon>
        <taxon>Massilia</taxon>
    </lineage>
</organism>
<evidence type="ECO:0000256" key="2">
    <source>
        <dbReference type="ARBA" id="ARBA00023125"/>
    </source>
</evidence>
<dbReference type="PANTHER" id="PTHR43537:SF49">
    <property type="entry name" value="TRANSCRIPTIONAL REGULATORY PROTEIN"/>
    <property type="match status" value="1"/>
</dbReference>
<dbReference type="CDD" id="cd07377">
    <property type="entry name" value="WHTH_GntR"/>
    <property type="match status" value="1"/>
</dbReference>
<dbReference type="InterPro" id="IPR036388">
    <property type="entry name" value="WH-like_DNA-bd_sf"/>
</dbReference>
<dbReference type="Pfam" id="PF07729">
    <property type="entry name" value="FCD"/>
    <property type="match status" value="1"/>
</dbReference>
<dbReference type="PROSITE" id="PS50949">
    <property type="entry name" value="HTH_GNTR"/>
    <property type="match status" value="1"/>
</dbReference>
<dbReference type="Pfam" id="PF00392">
    <property type="entry name" value="GntR"/>
    <property type="match status" value="1"/>
</dbReference>
<dbReference type="Gene3D" id="1.10.10.10">
    <property type="entry name" value="Winged helix-like DNA-binding domain superfamily/Winged helix DNA-binding domain"/>
    <property type="match status" value="1"/>
</dbReference>
<reference evidence="5 6" key="1">
    <citation type="submission" date="2019-10" db="EMBL/GenBank/DDBJ databases">
        <title>Taxonomy of Antarctic Massilia spp.: description of Massilia rubra sp. nov., Massilia aquatica sp. nov., Massilia mucilaginosa sp. nov., Massilia frigida sp. nov. isolated from streams, lakes and regoliths.</title>
        <authorList>
            <person name="Holochova P."/>
            <person name="Sedlacek I."/>
            <person name="Kralova S."/>
            <person name="Maslanova I."/>
            <person name="Busse H.-J."/>
            <person name="Stankova E."/>
            <person name="Vrbovska V."/>
            <person name="Kovarovic V."/>
            <person name="Bartak M."/>
            <person name="Svec P."/>
            <person name="Pantucek R."/>
        </authorList>
    </citation>
    <scope>NUCLEOTIDE SEQUENCE [LARGE SCALE GENOMIC DNA]</scope>
    <source>
        <strain evidence="5 6">CCM 8694</strain>
    </source>
</reference>
<evidence type="ECO:0000313" key="6">
    <source>
        <dbReference type="Proteomes" id="UP000610594"/>
    </source>
</evidence>
<dbReference type="PRINTS" id="PR00035">
    <property type="entry name" value="HTHGNTR"/>
</dbReference>
<sequence length="237" mass="26289">MSSRSVILREKIEELIAVGALAPGQHLDETELAARFGVSRTPVRETLIQLASMGLVVIRPRRGAVVAELGPHQLVEMFEVMSELEATCSRLAARRMTAADHVRLLAAHLACREARDASDPDAYYYQNEAFHEAIYAGSHNQFLLEQTRNLYRRLRPYRRLQLRVRDRVAASYEEHDGLVQAILAGDGDKAEQLTRSHVMIQGQRFADLMVSLPQLAAGELLEPGAADGTRRAGAPVP</sequence>
<dbReference type="InterPro" id="IPR000524">
    <property type="entry name" value="Tscrpt_reg_HTH_GntR"/>
</dbReference>
<keyword evidence="6" id="KW-1185">Reference proteome</keyword>
<dbReference type="RefSeq" id="WP_167235806.1">
    <property type="nucleotide sequence ID" value="NZ_WHJF01000007.1"/>
</dbReference>
<evidence type="ECO:0000259" key="4">
    <source>
        <dbReference type="PROSITE" id="PS50949"/>
    </source>
</evidence>
<evidence type="ECO:0000256" key="1">
    <source>
        <dbReference type="ARBA" id="ARBA00023015"/>
    </source>
</evidence>
<dbReference type="PANTHER" id="PTHR43537">
    <property type="entry name" value="TRANSCRIPTIONAL REGULATOR, GNTR FAMILY"/>
    <property type="match status" value="1"/>
</dbReference>
<keyword evidence="2" id="KW-0238">DNA-binding</keyword>
<dbReference type="SMART" id="SM00895">
    <property type="entry name" value="FCD"/>
    <property type="match status" value="1"/>
</dbReference>
<dbReference type="InterPro" id="IPR008920">
    <property type="entry name" value="TF_FadR/GntR_C"/>
</dbReference>